<dbReference type="OMA" id="QSWEYNH"/>
<dbReference type="PANTHER" id="PTHR24418">
    <property type="entry name" value="TYROSINE-PROTEIN KINASE"/>
    <property type="match status" value="1"/>
</dbReference>
<dbReference type="InterPro" id="IPR000719">
    <property type="entry name" value="Prot_kinase_dom"/>
</dbReference>
<keyword evidence="3 8" id="KW-0418">Kinase</keyword>
<evidence type="ECO:0000259" key="11">
    <source>
        <dbReference type="PROSITE" id="PS50011"/>
    </source>
</evidence>
<evidence type="ECO:0000313" key="13">
    <source>
        <dbReference type="Proteomes" id="UP000267027"/>
    </source>
</evidence>
<dbReference type="InterPro" id="IPR000980">
    <property type="entry name" value="SH2"/>
</dbReference>
<comment type="similarity">
    <text evidence="8">Belongs to the protein kinase superfamily. Tyr protein kinase family.</text>
</comment>
<accession>A0A0R3Q0I0</accession>
<evidence type="ECO:0000256" key="6">
    <source>
        <dbReference type="ARBA" id="ARBA00051245"/>
    </source>
</evidence>
<keyword evidence="13" id="KW-1185">Reference proteome</keyword>
<dbReference type="InterPro" id="IPR020635">
    <property type="entry name" value="Tyr_kinase_cat_dom"/>
</dbReference>
<keyword evidence="4 8" id="KW-0067">ATP-binding</keyword>
<keyword evidence="7" id="KW-0727">SH2 domain</keyword>
<dbReference type="SMART" id="SM00219">
    <property type="entry name" value="TyrKc"/>
    <property type="match status" value="1"/>
</dbReference>
<dbReference type="PRINTS" id="PR00109">
    <property type="entry name" value="TYRKINASE"/>
</dbReference>
<evidence type="ECO:0000256" key="5">
    <source>
        <dbReference type="ARBA" id="ARBA00023137"/>
    </source>
</evidence>
<feature type="domain" description="SH2" evidence="10">
    <location>
        <begin position="9"/>
        <end position="119"/>
    </location>
</feature>
<dbReference type="SUPFAM" id="SSF55550">
    <property type="entry name" value="SH2 domain"/>
    <property type="match status" value="1"/>
</dbReference>
<evidence type="ECO:0000313" key="12">
    <source>
        <dbReference type="EMBL" id="VDM64015.1"/>
    </source>
</evidence>
<dbReference type="EMBL" id="UYYA01005033">
    <property type="protein sequence ID" value="VDM64015.1"/>
    <property type="molecule type" value="Genomic_DNA"/>
</dbReference>
<feature type="domain" description="Protein kinase" evidence="11">
    <location>
        <begin position="86"/>
        <end position="365"/>
    </location>
</feature>
<protein>
    <recommendedName>
        <fullName evidence="8">Tyrosine-protein kinase</fullName>
        <ecNumber evidence="8">2.7.10.2</ecNumber>
    </recommendedName>
</protein>
<keyword evidence="2 8" id="KW-0547">Nucleotide-binding</keyword>
<dbReference type="OrthoDB" id="3256376at2759"/>
<dbReference type="GO" id="GO:0005524">
    <property type="term" value="F:ATP binding"/>
    <property type="evidence" value="ECO:0007669"/>
    <property type="project" value="UniProtKB-KW"/>
</dbReference>
<feature type="compositionally biased region" description="Basic and acidic residues" evidence="9">
    <location>
        <begin position="50"/>
        <end position="65"/>
    </location>
</feature>
<keyword evidence="5 8" id="KW-0829">Tyrosine-protein kinase</keyword>
<dbReference type="InterPro" id="IPR001245">
    <property type="entry name" value="Ser-Thr/Tyr_kinase_cat_dom"/>
</dbReference>
<keyword evidence="1 8" id="KW-0808">Transferase</keyword>
<evidence type="ECO:0000256" key="1">
    <source>
        <dbReference type="ARBA" id="ARBA00022679"/>
    </source>
</evidence>
<evidence type="ECO:0000256" key="4">
    <source>
        <dbReference type="ARBA" id="ARBA00022840"/>
    </source>
</evidence>
<dbReference type="Gene3D" id="1.10.510.10">
    <property type="entry name" value="Transferase(Phosphotransferase) domain 1"/>
    <property type="match status" value="1"/>
</dbReference>
<dbReference type="PROSITE" id="PS50001">
    <property type="entry name" value="SH2"/>
    <property type="match status" value="1"/>
</dbReference>
<evidence type="ECO:0000256" key="2">
    <source>
        <dbReference type="ARBA" id="ARBA00022741"/>
    </source>
</evidence>
<dbReference type="Proteomes" id="UP000267027">
    <property type="component" value="Unassembled WGS sequence"/>
</dbReference>
<dbReference type="SUPFAM" id="SSF56112">
    <property type="entry name" value="Protein kinase-like (PK-like)"/>
    <property type="match status" value="1"/>
</dbReference>
<dbReference type="InterPro" id="IPR008266">
    <property type="entry name" value="Tyr_kinase_AS"/>
</dbReference>
<gene>
    <name evidence="12" type="ORF">ACOC_LOCUS12430</name>
</gene>
<dbReference type="STRING" id="334426.A0A0R3Q0I0"/>
<sequence>MIVLKELEFYHGFLPREDLFCLLKYVGEFLVRVSEVSCNEIMSSNEKEDEAQGKKGYEKKVRGKVHDSPCEGPKLGAMSKFGIVTFQLKNVIIRRKSGRYLVEVARLFETIPQLINHYRVTPGKLNKTKGCSDLGKAKIKEMMKEARLMRNFKHRNVVRIYGVAVDEQPLYIILELVSGFTLSCNSAFPPTGGALNTFLKENANKVEVKQKLDMCLGAALGVEYLHLNQCMHRDLAARNCLITTDKIVKISDFGLSRLGVQYKLKSAIKLPIKWLAPETITTFTFSLKTDVFSFGVLVYEIFADGTEPWDGQTNAEVKGAVIGGKCVTFPKSTPEKVKKFFVERVFAKNPEQRATMTEVVKHLQACGASQIGSTRISQMSEVRHSTESRRSR</sequence>
<evidence type="ECO:0000256" key="7">
    <source>
        <dbReference type="PROSITE-ProRule" id="PRU00191"/>
    </source>
</evidence>
<dbReference type="InterPro" id="IPR050198">
    <property type="entry name" value="Non-receptor_tyrosine_kinases"/>
</dbReference>
<organism evidence="14">
    <name type="scientific">Angiostrongylus costaricensis</name>
    <name type="common">Nematode worm</name>
    <dbReference type="NCBI Taxonomy" id="334426"/>
    <lineage>
        <taxon>Eukaryota</taxon>
        <taxon>Metazoa</taxon>
        <taxon>Ecdysozoa</taxon>
        <taxon>Nematoda</taxon>
        <taxon>Chromadorea</taxon>
        <taxon>Rhabditida</taxon>
        <taxon>Rhabditina</taxon>
        <taxon>Rhabditomorpha</taxon>
        <taxon>Strongyloidea</taxon>
        <taxon>Metastrongylidae</taxon>
        <taxon>Angiostrongylus</taxon>
    </lineage>
</organism>
<dbReference type="GO" id="GO:0004715">
    <property type="term" value="F:non-membrane spanning protein tyrosine kinase activity"/>
    <property type="evidence" value="ECO:0007669"/>
    <property type="project" value="UniProtKB-EC"/>
</dbReference>
<feature type="region of interest" description="Disordered" evidence="9">
    <location>
        <begin position="44"/>
        <end position="65"/>
    </location>
</feature>
<dbReference type="SMART" id="SM00252">
    <property type="entry name" value="SH2"/>
    <property type="match status" value="1"/>
</dbReference>
<dbReference type="AlphaFoldDB" id="A0A0R3Q0I0"/>
<evidence type="ECO:0000313" key="14">
    <source>
        <dbReference type="WBParaSite" id="ACOC_0001242901-mRNA-1"/>
    </source>
</evidence>
<comment type="catalytic activity">
    <reaction evidence="6 8">
        <text>L-tyrosyl-[protein] + ATP = O-phospho-L-tyrosyl-[protein] + ADP + H(+)</text>
        <dbReference type="Rhea" id="RHEA:10596"/>
        <dbReference type="Rhea" id="RHEA-COMP:10136"/>
        <dbReference type="Rhea" id="RHEA-COMP:20101"/>
        <dbReference type="ChEBI" id="CHEBI:15378"/>
        <dbReference type="ChEBI" id="CHEBI:30616"/>
        <dbReference type="ChEBI" id="CHEBI:46858"/>
        <dbReference type="ChEBI" id="CHEBI:61978"/>
        <dbReference type="ChEBI" id="CHEBI:456216"/>
        <dbReference type="EC" id="2.7.10.2"/>
    </reaction>
</comment>
<proteinExistence type="inferred from homology"/>
<evidence type="ECO:0000256" key="8">
    <source>
        <dbReference type="RuleBase" id="RU362096"/>
    </source>
</evidence>
<reference evidence="12 13" key="2">
    <citation type="submission" date="2018-11" db="EMBL/GenBank/DDBJ databases">
        <authorList>
            <consortium name="Pathogen Informatics"/>
        </authorList>
    </citation>
    <scope>NUCLEOTIDE SEQUENCE [LARGE SCALE GENOMIC DNA]</scope>
    <source>
        <strain evidence="12 13">Costa Rica</strain>
    </source>
</reference>
<name>A0A0R3Q0I0_ANGCS</name>
<dbReference type="CDD" id="cd00192">
    <property type="entry name" value="PTKc"/>
    <property type="match status" value="1"/>
</dbReference>
<dbReference type="InterPro" id="IPR011009">
    <property type="entry name" value="Kinase-like_dom_sf"/>
</dbReference>
<dbReference type="PROSITE" id="PS00109">
    <property type="entry name" value="PROTEIN_KINASE_TYR"/>
    <property type="match status" value="1"/>
</dbReference>
<evidence type="ECO:0000256" key="9">
    <source>
        <dbReference type="SAM" id="MobiDB-lite"/>
    </source>
</evidence>
<dbReference type="EC" id="2.7.10.2" evidence="8"/>
<dbReference type="Pfam" id="PF07714">
    <property type="entry name" value="PK_Tyr_Ser-Thr"/>
    <property type="match status" value="1"/>
</dbReference>
<dbReference type="WBParaSite" id="ACOC_0001242901-mRNA-1">
    <property type="protein sequence ID" value="ACOC_0001242901-mRNA-1"/>
    <property type="gene ID" value="ACOC_0001242901"/>
</dbReference>
<dbReference type="Gene3D" id="3.30.505.10">
    <property type="entry name" value="SH2 domain"/>
    <property type="match status" value="1"/>
</dbReference>
<evidence type="ECO:0000259" key="10">
    <source>
        <dbReference type="PROSITE" id="PS50001"/>
    </source>
</evidence>
<evidence type="ECO:0000256" key="3">
    <source>
        <dbReference type="ARBA" id="ARBA00022777"/>
    </source>
</evidence>
<dbReference type="PROSITE" id="PS50011">
    <property type="entry name" value="PROTEIN_KINASE_DOM"/>
    <property type="match status" value="1"/>
</dbReference>
<dbReference type="InterPro" id="IPR036860">
    <property type="entry name" value="SH2_dom_sf"/>
</dbReference>
<reference evidence="14" key="1">
    <citation type="submission" date="2017-02" db="UniProtKB">
        <authorList>
            <consortium name="WormBaseParasite"/>
        </authorList>
    </citation>
    <scope>IDENTIFICATION</scope>
</reference>